<dbReference type="RefSeq" id="WP_175489612.1">
    <property type="nucleotide sequence ID" value="NZ_FOLY01000002.1"/>
</dbReference>
<evidence type="ECO:0000313" key="2">
    <source>
        <dbReference type="EMBL" id="SFC34005.1"/>
    </source>
</evidence>
<dbReference type="STRING" id="402385.SAMN05421848_1150"/>
<keyword evidence="3" id="KW-1185">Reference proteome</keyword>
<dbReference type="EMBL" id="FOLY01000002">
    <property type="protein sequence ID" value="SFC34005.1"/>
    <property type="molecule type" value="Genomic_DNA"/>
</dbReference>
<evidence type="ECO:0000259" key="1">
    <source>
        <dbReference type="Pfam" id="PF18145"/>
    </source>
</evidence>
<dbReference type="Proteomes" id="UP000199046">
    <property type="component" value="Unassembled WGS sequence"/>
</dbReference>
<reference evidence="3" key="1">
    <citation type="submission" date="2016-10" db="EMBL/GenBank/DDBJ databases">
        <authorList>
            <person name="Varghese N."/>
            <person name="Submissions S."/>
        </authorList>
    </citation>
    <scope>NUCLEOTIDE SEQUENCE [LARGE SCALE GENOMIC DNA]</scope>
    <source>
        <strain evidence="3">DSM 23439</strain>
    </source>
</reference>
<name>A0A1I1ID16_9GAMM</name>
<sequence>MALNQVGARTEGDVFQGLFFWRQAADLLRPNSKVECVVLEHDEADGVDDVAVFYRKPGVNAGGGWMVSADYFQLKYHVDNRDSYSSDALIDPAFIKAKSSLLQRFYSAYTNLASKHADFRLHLASNWRWKDDDKLAQLLREYDGELPRKFFDDGPRSDLGKVRENWRIHLGLEDGAFRAFAKTLRFQLDHFGRRDFKDYVYTTLEVVGLKTPSADRAACPYESLIQQFLMNGPNSFDEESFRELCEREGLLTNGSSGNPQPPAIGIRSFLRFAERLESEADEIICVSDNFEGRHLASGGSWHNATSQVLAFLGNPDRRARLRSVPSAIALECHGSFALLAGWELSRNSGVDLAPIQKPSLEIWRPSSDAECDAYWITQTFELAAEHQDIAICLSVTHDVRADVEAFLASEGTPQVGRLVSVSPAGGPSPQSIKGPDHAYRLAAQFLGVLAEARPSRAARAHIFFACPNALMFFIGQQREAIGRVALYEFDFGIERNGSYSHSLSLPVLPSSQNEAHEVPDDSSV</sequence>
<gene>
    <name evidence="2" type="ORF">SAMN05421848_1150</name>
</gene>
<dbReference type="Pfam" id="PF18145">
    <property type="entry name" value="SAVED"/>
    <property type="match status" value="1"/>
</dbReference>
<dbReference type="AlphaFoldDB" id="A0A1I1ID16"/>
<proteinExistence type="predicted"/>
<evidence type="ECO:0000313" key="3">
    <source>
        <dbReference type="Proteomes" id="UP000199046"/>
    </source>
</evidence>
<accession>A0A1I1ID16</accession>
<feature type="domain" description="SMODS-associated and fused to various effectors" evidence="1">
    <location>
        <begin position="323"/>
        <end position="504"/>
    </location>
</feature>
<dbReference type="NCBIfam" id="NF033611">
    <property type="entry name" value="SAVED"/>
    <property type="match status" value="1"/>
</dbReference>
<dbReference type="InterPro" id="IPR040836">
    <property type="entry name" value="SAVED"/>
</dbReference>
<organism evidence="2 3">
    <name type="scientific">Kushneria avicenniae</name>
    <dbReference type="NCBI Taxonomy" id="402385"/>
    <lineage>
        <taxon>Bacteria</taxon>
        <taxon>Pseudomonadati</taxon>
        <taxon>Pseudomonadota</taxon>
        <taxon>Gammaproteobacteria</taxon>
        <taxon>Oceanospirillales</taxon>
        <taxon>Halomonadaceae</taxon>
        <taxon>Kushneria</taxon>
    </lineage>
</organism>
<protein>
    <recommendedName>
        <fullName evidence="1">SMODS-associated and fused to various effectors domain-containing protein</fullName>
    </recommendedName>
</protein>